<protein>
    <recommendedName>
        <fullName evidence="3 13">Galactosylgalactosylxylosylprotein 3-beta-glucuronosyltransferase</fullName>
        <ecNumber evidence="3 13">2.4.1.135</ecNumber>
    </recommendedName>
</protein>
<keyword evidence="5" id="KW-0812">Transmembrane</keyword>
<keyword evidence="13" id="KW-0464">Manganese</keyword>
<dbReference type="SUPFAM" id="SSF53448">
    <property type="entry name" value="Nucleotide-diphospho-sugar transferases"/>
    <property type="match status" value="1"/>
</dbReference>
<proteinExistence type="inferred from homology"/>
<dbReference type="GO" id="GO:0046872">
    <property type="term" value="F:metal ion binding"/>
    <property type="evidence" value="ECO:0007669"/>
    <property type="project" value="UniProtKB-KW"/>
</dbReference>
<organism evidence="14 15">
    <name type="scientific">Dibothriocephalus latus</name>
    <name type="common">Fish tapeworm</name>
    <name type="synonym">Diphyllobothrium latum</name>
    <dbReference type="NCBI Taxonomy" id="60516"/>
    <lineage>
        <taxon>Eukaryota</taxon>
        <taxon>Metazoa</taxon>
        <taxon>Spiralia</taxon>
        <taxon>Lophotrochozoa</taxon>
        <taxon>Platyhelminthes</taxon>
        <taxon>Cestoda</taxon>
        <taxon>Eucestoda</taxon>
        <taxon>Diphyllobothriidea</taxon>
        <taxon>Diphyllobothriidae</taxon>
        <taxon>Dibothriocephalus</taxon>
    </lineage>
</organism>
<evidence type="ECO:0000256" key="12">
    <source>
        <dbReference type="PIRSR" id="PIRSR605027-4"/>
    </source>
</evidence>
<keyword evidence="7" id="KW-1133">Transmembrane helix</keyword>
<evidence type="ECO:0000313" key="15">
    <source>
        <dbReference type="Proteomes" id="UP000281553"/>
    </source>
</evidence>
<dbReference type="Gene3D" id="3.90.550.10">
    <property type="entry name" value="Spore Coat Polysaccharide Biosynthesis Protein SpsA, Chain A"/>
    <property type="match status" value="1"/>
</dbReference>
<evidence type="ECO:0000256" key="7">
    <source>
        <dbReference type="ARBA" id="ARBA00022989"/>
    </source>
</evidence>
<evidence type="ECO:0000256" key="3">
    <source>
        <dbReference type="ARBA" id="ARBA00012641"/>
    </source>
</evidence>
<dbReference type="EMBL" id="UYRU01048071">
    <property type="protein sequence ID" value="VDN09922.1"/>
    <property type="molecule type" value="Genomic_DNA"/>
</dbReference>
<comment type="similarity">
    <text evidence="2 13">Belongs to the glycosyltransferase 43 family.</text>
</comment>
<accession>A0A3P7NNF6</accession>
<comment type="pathway">
    <text evidence="13">Protein modification; protein glycosylation.</text>
</comment>
<keyword evidence="9" id="KW-0325">Glycoprotein</keyword>
<dbReference type="AlphaFoldDB" id="A0A3P7NNF6"/>
<dbReference type="UniPathway" id="UPA00378"/>
<comment type="subcellular location">
    <subcellularLocation>
        <location evidence="13">Golgi apparatus membrane</location>
        <topology evidence="13">Single-pass type II membrane protein</topology>
    </subcellularLocation>
    <subcellularLocation>
        <location evidence="1">Membrane</location>
        <topology evidence="1">Single-pass type II membrane protein</topology>
    </subcellularLocation>
</comment>
<comment type="cofactor">
    <cofactor evidence="13">
        <name>Mn(2+)</name>
        <dbReference type="ChEBI" id="CHEBI:29035"/>
    </cofactor>
</comment>
<dbReference type="GO" id="GO:0005975">
    <property type="term" value="P:carbohydrate metabolic process"/>
    <property type="evidence" value="ECO:0007669"/>
    <property type="project" value="TreeGrafter"/>
</dbReference>
<keyword evidence="4 13" id="KW-0808">Transferase</keyword>
<keyword evidence="6 13" id="KW-0735">Signal-anchor</keyword>
<keyword evidence="8" id="KW-0472">Membrane</keyword>
<keyword evidence="13" id="KW-0333">Golgi apparatus</keyword>
<evidence type="ECO:0000256" key="6">
    <source>
        <dbReference type="ARBA" id="ARBA00022968"/>
    </source>
</evidence>
<evidence type="ECO:0000256" key="2">
    <source>
        <dbReference type="ARBA" id="ARBA00007706"/>
    </source>
</evidence>
<dbReference type="Pfam" id="PF03360">
    <property type="entry name" value="Glyco_transf_43"/>
    <property type="match status" value="1"/>
</dbReference>
<dbReference type="EC" id="2.4.1.135" evidence="3 13"/>
<dbReference type="InterPro" id="IPR005027">
    <property type="entry name" value="Glyco_trans_43"/>
</dbReference>
<dbReference type="OrthoDB" id="675023at2759"/>
<comment type="catalytic activity">
    <reaction evidence="10 13">
        <text>3-O-(beta-D-galactosyl-(1-&gt;3)-beta-D-galactosyl-(1-&gt;4)-beta-D-xylosyl)-L-seryl-[protein] + UDP-alpha-D-glucuronate = 3-O-(beta-D-GlcA-(1-&gt;3)-beta-D-Gal-(1-&gt;3)-beta-D-Gal-(1-&gt;4)-beta-D-Xyl)-L-seryl-[protein] + UDP + H(+)</text>
        <dbReference type="Rhea" id="RHEA:24168"/>
        <dbReference type="Rhea" id="RHEA-COMP:12571"/>
        <dbReference type="Rhea" id="RHEA-COMP:12573"/>
        <dbReference type="ChEBI" id="CHEBI:15378"/>
        <dbReference type="ChEBI" id="CHEBI:58052"/>
        <dbReference type="ChEBI" id="CHEBI:58223"/>
        <dbReference type="ChEBI" id="CHEBI:132090"/>
        <dbReference type="ChEBI" id="CHEBI:132093"/>
        <dbReference type="EC" id="2.4.1.135"/>
    </reaction>
</comment>
<feature type="site" description="Interaction with galactose moiety of substrate glycoprotein" evidence="12">
    <location>
        <position position="21"/>
    </location>
</feature>
<dbReference type="PANTHER" id="PTHR10896:SF65">
    <property type="entry name" value="GALACTOSYLGALACTOSYLXYLOSYLPROTEIN 3-BETA-GLUCURONOSYLTRANSFERASE 3"/>
    <property type="match status" value="1"/>
</dbReference>
<dbReference type="GO" id="GO:0015018">
    <property type="term" value="F:galactosylgalactosylxylosylprotein 3-beta-glucuronosyltransferase activity"/>
    <property type="evidence" value="ECO:0007669"/>
    <property type="project" value="UniProtKB-UniRule"/>
</dbReference>
<sequence length="105" mass="11698">MRTTKRGSTWPVGLVGGRTWEGCVTDCKNKSKIVRFVVSFRPTRKFPIDMGAFAFNVDLLHTHPNASFDYTHTELQEGLILSQLGFESAFDLEPKANGCSEVSCL</sequence>
<evidence type="ECO:0000256" key="4">
    <source>
        <dbReference type="ARBA" id="ARBA00022679"/>
    </source>
</evidence>
<keyword evidence="15" id="KW-1185">Reference proteome</keyword>
<keyword evidence="13" id="KW-0479">Metal-binding</keyword>
<dbReference type="Proteomes" id="UP000281553">
    <property type="component" value="Unassembled WGS sequence"/>
</dbReference>
<dbReference type="GO" id="GO:0000139">
    <property type="term" value="C:Golgi membrane"/>
    <property type="evidence" value="ECO:0007669"/>
    <property type="project" value="UniProtKB-SubCell"/>
</dbReference>
<dbReference type="InterPro" id="IPR029044">
    <property type="entry name" value="Nucleotide-diphossugar_trans"/>
</dbReference>
<feature type="active site" description="Proton donor/acceptor" evidence="11">
    <location>
        <position position="77"/>
    </location>
</feature>
<gene>
    <name evidence="14" type="ORF">DILT_LOCUS5753</name>
</gene>
<evidence type="ECO:0000313" key="14">
    <source>
        <dbReference type="EMBL" id="VDN09922.1"/>
    </source>
</evidence>
<evidence type="ECO:0000256" key="9">
    <source>
        <dbReference type="ARBA" id="ARBA00023180"/>
    </source>
</evidence>
<reference evidence="14 15" key="1">
    <citation type="submission" date="2018-11" db="EMBL/GenBank/DDBJ databases">
        <authorList>
            <consortium name="Pathogen Informatics"/>
        </authorList>
    </citation>
    <scope>NUCLEOTIDE SEQUENCE [LARGE SCALE GENOMIC DNA]</scope>
</reference>
<name>A0A3P7NNF6_DIBLA</name>
<evidence type="ECO:0000256" key="11">
    <source>
        <dbReference type="PIRSR" id="PIRSR605027-1"/>
    </source>
</evidence>
<dbReference type="PANTHER" id="PTHR10896">
    <property type="entry name" value="GALACTOSYLGALACTOSYLXYLOSYLPROTEIN 3-BETA-GLUCURONOSYLTRANSFERASE BETA-1,3-GLUCURONYLTRANSFERASE"/>
    <property type="match status" value="1"/>
</dbReference>
<evidence type="ECO:0000256" key="8">
    <source>
        <dbReference type="ARBA" id="ARBA00023136"/>
    </source>
</evidence>
<evidence type="ECO:0000256" key="13">
    <source>
        <dbReference type="RuleBase" id="RU363127"/>
    </source>
</evidence>
<dbReference type="GO" id="GO:0050650">
    <property type="term" value="P:chondroitin sulfate proteoglycan biosynthetic process"/>
    <property type="evidence" value="ECO:0007669"/>
    <property type="project" value="TreeGrafter"/>
</dbReference>
<evidence type="ECO:0000256" key="5">
    <source>
        <dbReference type="ARBA" id="ARBA00022692"/>
    </source>
</evidence>
<evidence type="ECO:0000256" key="10">
    <source>
        <dbReference type="ARBA" id="ARBA00047979"/>
    </source>
</evidence>
<evidence type="ECO:0000256" key="1">
    <source>
        <dbReference type="ARBA" id="ARBA00004606"/>
    </source>
</evidence>